<dbReference type="PROSITE" id="PS00211">
    <property type="entry name" value="ABC_TRANSPORTER_1"/>
    <property type="match status" value="1"/>
</dbReference>
<dbReference type="InterPro" id="IPR003593">
    <property type="entry name" value="AAA+_ATPase"/>
</dbReference>
<gene>
    <name evidence="5" type="ORF">ACFOPX_05480</name>
</gene>
<dbReference type="CDD" id="cd03257">
    <property type="entry name" value="ABC_NikE_OppD_transporters"/>
    <property type="match status" value="2"/>
</dbReference>
<dbReference type="EMBL" id="JBHRZO010000036">
    <property type="protein sequence ID" value="MFC3847978.1"/>
    <property type="molecule type" value="Genomic_DNA"/>
</dbReference>
<dbReference type="PANTHER" id="PTHR43776">
    <property type="entry name" value="TRANSPORT ATP-BINDING PROTEIN"/>
    <property type="match status" value="1"/>
</dbReference>
<keyword evidence="6" id="KW-1185">Reference proteome</keyword>
<dbReference type="PANTHER" id="PTHR43776:SF8">
    <property type="entry name" value="ABC TRANSPORTER, ATP-BINDING PROTEIN"/>
    <property type="match status" value="1"/>
</dbReference>
<keyword evidence="3 5" id="KW-0067">ATP-binding</keyword>
<dbReference type="InterPro" id="IPR050319">
    <property type="entry name" value="ABC_transp_ATP-bind"/>
</dbReference>
<keyword evidence="2" id="KW-0547">Nucleotide-binding</keyword>
<dbReference type="SUPFAM" id="SSF52540">
    <property type="entry name" value="P-loop containing nucleoside triphosphate hydrolases"/>
    <property type="match status" value="2"/>
</dbReference>
<evidence type="ECO:0000256" key="3">
    <source>
        <dbReference type="ARBA" id="ARBA00022840"/>
    </source>
</evidence>
<dbReference type="Proteomes" id="UP001595783">
    <property type="component" value="Unassembled WGS sequence"/>
</dbReference>
<name>A0ABV7ZJL8_9HELI</name>
<dbReference type="PROSITE" id="PS50893">
    <property type="entry name" value="ABC_TRANSPORTER_2"/>
    <property type="match status" value="2"/>
</dbReference>
<dbReference type="NCBIfam" id="NF008453">
    <property type="entry name" value="PRK11308.1"/>
    <property type="match status" value="2"/>
</dbReference>
<dbReference type="InterPro" id="IPR013563">
    <property type="entry name" value="Oligopep_ABC_C"/>
</dbReference>
<organism evidence="5 6">
    <name type="scientific">Helicobacter baculiformis</name>
    <dbReference type="NCBI Taxonomy" id="427351"/>
    <lineage>
        <taxon>Bacteria</taxon>
        <taxon>Pseudomonadati</taxon>
        <taxon>Campylobacterota</taxon>
        <taxon>Epsilonproteobacteria</taxon>
        <taxon>Campylobacterales</taxon>
        <taxon>Helicobacteraceae</taxon>
        <taxon>Helicobacter</taxon>
    </lineage>
</organism>
<dbReference type="Pfam" id="PF08352">
    <property type="entry name" value="oligo_HPY"/>
    <property type="match status" value="1"/>
</dbReference>
<evidence type="ECO:0000256" key="2">
    <source>
        <dbReference type="ARBA" id="ARBA00022741"/>
    </source>
</evidence>
<dbReference type="Gene3D" id="3.40.50.300">
    <property type="entry name" value="P-loop containing nucleotide triphosphate hydrolases"/>
    <property type="match status" value="2"/>
</dbReference>
<dbReference type="InterPro" id="IPR027417">
    <property type="entry name" value="P-loop_NTPase"/>
</dbReference>
<feature type="domain" description="ABC transporter" evidence="4">
    <location>
        <begin position="274"/>
        <end position="518"/>
    </location>
</feature>
<dbReference type="GO" id="GO:0005524">
    <property type="term" value="F:ATP binding"/>
    <property type="evidence" value="ECO:0007669"/>
    <property type="project" value="UniProtKB-KW"/>
</dbReference>
<reference evidence="6" key="1">
    <citation type="journal article" date="2019" name="Int. J. Syst. Evol. Microbiol.">
        <title>The Global Catalogue of Microorganisms (GCM) 10K type strain sequencing project: providing services to taxonomists for standard genome sequencing and annotation.</title>
        <authorList>
            <consortium name="The Broad Institute Genomics Platform"/>
            <consortium name="The Broad Institute Genome Sequencing Center for Infectious Disease"/>
            <person name="Wu L."/>
            <person name="Ma J."/>
        </authorList>
    </citation>
    <scope>NUCLEOTIDE SEQUENCE [LARGE SCALE GENOMIC DNA]</scope>
    <source>
        <strain evidence="6">CCUG 53816</strain>
    </source>
</reference>
<protein>
    <submittedName>
        <fullName evidence="5">Dipeptide ABC transporter ATP-binding protein</fullName>
    </submittedName>
</protein>
<dbReference type="RefSeq" id="WP_104752928.1">
    <property type="nucleotide sequence ID" value="NZ_FZMF01000066.1"/>
</dbReference>
<sequence length="529" mass="58789">MPLTPPISNSPLLRLDRVSARVGQDFLLQDISIKIEKAQRVALVGESGSGKSSLARLILQLTPLVRPLRGKILFEDQDLLGLKPAQLRAIRGKDIAYIAQEPLSALNPLHKIKTQITESLRLHQSCPKQEFATRLEEAMNQVGLGMDLLERYPYQLSGGQNQRVAIAMSIINRPKLLICDEPTTALDAQVQMQILELLKTLSIQNHMAILLISHDLGAVQWLAEYVYVLQGGQLCEHNAIDTLFKHPAHPTTRLLLEARHLPHKKPLQQGQETLRLQDFGVHYVQKRFLGANKVRIAIQGVNLCLHARQTLGIIGESGSGKSSLALGILKLIASVGEQFVLGQSVSQLNRKSFKPYRKSLQMVFQNPYASLNPRWSVQEILLEAFHGVGGKGSIQAAQASLEAVGLEAKYLTYYPFELSGGQRQRVAIARAILLHPQVVVMDEPTSALDKSMQKVVLGLLLELQEKLDLSYLFISHDLDVIESICDFVLVVEKGRVVESGSVESVFSAPKNPYTKRLLETRLDFLEKSC</sequence>
<proteinExistence type="predicted"/>
<dbReference type="InterPro" id="IPR017871">
    <property type="entry name" value="ABC_transporter-like_CS"/>
</dbReference>
<comment type="caution">
    <text evidence="5">The sequence shown here is derived from an EMBL/GenBank/DDBJ whole genome shotgun (WGS) entry which is preliminary data.</text>
</comment>
<evidence type="ECO:0000259" key="4">
    <source>
        <dbReference type="PROSITE" id="PS50893"/>
    </source>
</evidence>
<evidence type="ECO:0000256" key="1">
    <source>
        <dbReference type="ARBA" id="ARBA00022448"/>
    </source>
</evidence>
<evidence type="ECO:0000313" key="6">
    <source>
        <dbReference type="Proteomes" id="UP001595783"/>
    </source>
</evidence>
<evidence type="ECO:0000313" key="5">
    <source>
        <dbReference type="EMBL" id="MFC3847978.1"/>
    </source>
</evidence>
<dbReference type="SMART" id="SM00382">
    <property type="entry name" value="AAA"/>
    <property type="match status" value="2"/>
</dbReference>
<feature type="domain" description="ABC transporter" evidence="4">
    <location>
        <begin position="13"/>
        <end position="256"/>
    </location>
</feature>
<dbReference type="Pfam" id="PF00005">
    <property type="entry name" value="ABC_tran"/>
    <property type="match status" value="2"/>
</dbReference>
<accession>A0ABV7ZJL8</accession>
<keyword evidence="1" id="KW-0813">Transport</keyword>
<dbReference type="InterPro" id="IPR003439">
    <property type="entry name" value="ABC_transporter-like_ATP-bd"/>
</dbReference>